<proteinExistence type="predicted"/>
<dbReference type="Proteomes" id="UP001218188">
    <property type="component" value="Unassembled WGS sequence"/>
</dbReference>
<reference evidence="1" key="1">
    <citation type="submission" date="2023-03" db="EMBL/GenBank/DDBJ databases">
        <title>Massive genome expansion in bonnet fungi (Mycena s.s.) driven by repeated elements and novel gene families across ecological guilds.</title>
        <authorList>
            <consortium name="Lawrence Berkeley National Laboratory"/>
            <person name="Harder C.B."/>
            <person name="Miyauchi S."/>
            <person name="Viragh M."/>
            <person name="Kuo A."/>
            <person name="Thoen E."/>
            <person name="Andreopoulos B."/>
            <person name="Lu D."/>
            <person name="Skrede I."/>
            <person name="Drula E."/>
            <person name="Henrissat B."/>
            <person name="Morin E."/>
            <person name="Kohler A."/>
            <person name="Barry K."/>
            <person name="LaButti K."/>
            <person name="Morin E."/>
            <person name="Salamov A."/>
            <person name="Lipzen A."/>
            <person name="Mereny Z."/>
            <person name="Hegedus B."/>
            <person name="Baldrian P."/>
            <person name="Stursova M."/>
            <person name="Weitz H."/>
            <person name="Taylor A."/>
            <person name="Grigoriev I.V."/>
            <person name="Nagy L.G."/>
            <person name="Martin F."/>
            <person name="Kauserud H."/>
        </authorList>
    </citation>
    <scope>NUCLEOTIDE SEQUENCE</scope>
    <source>
        <strain evidence="1">CBHHK200</strain>
    </source>
</reference>
<protein>
    <submittedName>
        <fullName evidence="1">Uncharacterized protein</fullName>
    </submittedName>
</protein>
<organism evidence="1 2">
    <name type="scientific">Mycena alexandri</name>
    <dbReference type="NCBI Taxonomy" id="1745969"/>
    <lineage>
        <taxon>Eukaryota</taxon>
        <taxon>Fungi</taxon>
        <taxon>Dikarya</taxon>
        <taxon>Basidiomycota</taxon>
        <taxon>Agaricomycotina</taxon>
        <taxon>Agaricomycetes</taxon>
        <taxon>Agaricomycetidae</taxon>
        <taxon>Agaricales</taxon>
        <taxon>Marasmiineae</taxon>
        <taxon>Mycenaceae</taxon>
        <taxon>Mycena</taxon>
    </lineage>
</organism>
<accession>A0AAD6SKX9</accession>
<gene>
    <name evidence="1" type="ORF">C8F04DRAFT_1188446</name>
</gene>
<dbReference type="EMBL" id="JARJCM010000110">
    <property type="protein sequence ID" value="KAJ7028638.1"/>
    <property type="molecule type" value="Genomic_DNA"/>
</dbReference>
<evidence type="ECO:0000313" key="1">
    <source>
        <dbReference type="EMBL" id="KAJ7028638.1"/>
    </source>
</evidence>
<dbReference type="AlphaFoldDB" id="A0AAD6SKX9"/>
<sequence length="203" mass="23023">MDAEIDLESALLLDVLVDEPVVGKRLPNLEPEPNREPKGLKISGFRTYAKHFLLDSDLYIFNSIPLHPKAGIRVDLTWISQPSRPISDRQIFQPWDFSDFRAIQALKTAPGATDEVITRPDPGPKCPSQYSEWCGAARGESENPFTEECVPCKWRREGDDASSDVPRTVLDAELERGVRFSHWLNPEPEPAFRFGSAFEWVRT</sequence>
<keyword evidence="2" id="KW-1185">Reference proteome</keyword>
<evidence type="ECO:0000313" key="2">
    <source>
        <dbReference type="Proteomes" id="UP001218188"/>
    </source>
</evidence>
<name>A0AAD6SKX9_9AGAR</name>
<comment type="caution">
    <text evidence="1">The sequence shown here is derived from an EMBL/GenBank/DDBJ whole genome shotgun (WGS) entry which is preliminary data.</text>
</comment>